<dbReference type="EMBL" id="FNYY01000003">
    <property type="protein sequence ID" value="SEJ12673.1"/>
    <property type="molecule type" value="Genomic_DNA"/>
</dbReference>
<evidence type="ECO:0000259" key="1">
    <source>
        <dbReference type="Pfam" id="PF00501"/>
    </source>
</evidence>
<name>A0A975W8M3_9RHOB</name>
<dbReference type="PANTHER" id="PTHR43767">
    <property type="entry name" value="LONG-CHAIN-FATTY-ACID--COA LIGASE"/>
    <property type="match status" value="1"/>
</dbReference>
<accession>A0A975W8M3</accession>
<dbReference type="Pfam" id="PF00501">
    <property type="entry name" value="AMP-binding"/>
    <property type="match status" value="1"/>
</dbReference>
<organism evidence="3 4">
    <name type="scientific">Marinovum algicola</name>
    <dbReference type="NCBI Taxonomy" id="42444"/>
    <lineage>
        <taxon>Bacteria</taxon>
        <taxon>Pseudomonadati</taxon>
        <taxon>Pseudomonadota</taxon>
        <taxon>Alphaproteobacteria</taxon>
        <taxon>Rhodobacterales</taxon>
        <taxon>Roseobacteraceae</taxon>
        <taxon>Marinovum</taxon>
    </lineage>
</organism>
<keyword evidence="3" id="KW-0436">Ligase</keyword>
<comment type="caution">
    <text evidence="3">The sequence shown here is derived from an EMBL/GenBank/DDBJ whole genome shotgun (WGS) entry which is preliminary data.</text>
</comment>
<protein>
    <submittedName>
        <fullName evidence="3">Acyl-CoA synthetase (AMP-forming)/AMP-acid ligase II</fullName>
    </submittedName>
</protein>
<dbReference type="InterPro" id="IPR020845">
    <property type="entry name" value="AMP-binding_CS"/>
</dbReference>
<dbReference type="InterPro" id="IPR042099">
    <property type="entry name" value="ANL_N_sf"/>
</dbReference>
<feature type="domain" description="AMP-binding enzyme C-terminal" evidence="2">
    <location>
        <begin position="422"/>
        <end position="494"/>
    </location>
</feature>
<dbReference type="SUPFAM" id="SSF56801">
    <property type="entry name" value="Acetyl-CoA synthetase-like"/>
    <property type="match status" value="1"/>
</dbReference>
<reference evidence="3 4" key="1">
    <citation type="submission" date="2016-10" db="EMBL/GenBank/DDBJ databases">
        <authorList>
            <person name="Varghese N."/>
            <person name="Submissions S."/>
        </authorList>
    </citation>
    <scope>NUCLEOTIDE SEQUENCE [LARGE SCALE GENOMIC DNA]</scope>
    <source>
        <strain evidence="3 4">FF3</strain>
    </source>
</reference>
<dbReference type="Gene3D" id="3.30.300.30">
    <property type="match status" value="1"/>
</dbReference>
<evidence type="ECO:0000259" key="2">
    <source>
        <dbReference type="Pfam" id="PF13193"/>
    </source>
</evidence>
<evidence type="ECO:0000313" key="4">
    <source>
        <dbReference type="Proteomes" id="UP000182932"/>
    </source>
</evidence>
<dbReference type="InterPro" id="IPR045851">
    <property type="entry name" value="AMP-bd_C_sf"/>
</dbReference>
<dbReference type="PANTHER" id="PTHR43767:SF1">
    <property type="entry name" value="NONRIBOSOMAL PEPTIDE SYNTHASE PES1 (EUROFUNG)-RELATED"/>
    <property type="match status" value="1"/>
</dbReference>
<dbReference type="Gene3D" id="3.40.50.12780">
    <property type="entry name" value="N-terminal domain of ligase-like"/>
    <property type="match status" value="1"/>
</dbReference>
<dbReference type="GeneID" id="80817648"/>
<dbReference type="InterPro" id="IPR025110">
    <property type="entry name" value="AMP-bd_C"/>
</dbReference>
<dbReference type="RefSeq" id="WP_244526445.1">
    <property type="nucleotide sequence ID" value="NZ_FNYY01000003.1"/>
</dbReference>
<dbReference type="InterPro" id="IPR000873">
    <property type="entry name" value="AMP-dep_synth/lig_dom"/>
</dbReference>
<dbReference type="Proteomes" id="UP000182932">
    <property type="component" value="Unassembled WGS sequence"/>
</dbReference>
<dbReference type="Pfam" id="PF13193">
    <property type="entry name" value="AMP-binding_C"/>
    <property type="match status" value="1"/>
</dbReference>
<dbReference type="AlphaFoldDB" id="A0A975W8M3"/>
<evidence type="ECO:0000313" key="3">
    <source>
        <dbReference type="EMBL" id="SEJ12673.1"/>
    </source>
</evidence>
<keyword evidence="4" id="KW-1185">Reference proteome</keyword>
<gene>
    <name evidence="3" type="ORF">SAMN04487940_103293</name>
</gene>
<dbReference type="InterPro" id="IPR050237">
    <property type="entry name" value="ATP-dep_AMP-bd_enzyme"/>
</dbReference>
<proteinExistence type="predicted"/>
<sequence length="506" mass="54158">MMTPDASSLFDQGPPPPCPAPFNLAGFVLRHASAQPDKIALALLGPSRAERWSYARLEGAVRGIATGLLQRGLTPGDRVLMRLGNTPDFPLAFLGCIAAGLIPVPTSAQLSDPETARIIDILSPALILRDPAVACAETDVPLLPAAALHEMAALPPAEFALGAPDRPAYVVFSSGTSGVPRAVVHAHRAVWARQMMVAGWYDLRASDRLCHAGAFNWTFTLGTGLLDPWAAGATALIPAPGTDPAMLPLLLKRHDATLFAAAPGIFRKLLSRPLPPLPRLRHALSAGEKLPETLRGAWRAETGTEIYEAYGMSECSTFISSSPATPARRGLLGRPQPGRRIALCDGDGPVPLGEPGEICIADSDPGLMLEYLGAPEATAARRHGGWFHTGDLGRMETDGQIAYLGRADDMMNAGGFRVSPQEVEQALHDVPGLTGLAVTDVEIKADTRVIAAFYTAETDLTEALTRRAEAQLARYKQPRLFRRLDRLPTGPNGKLSRRALRQWFTT</sequence>
<dbReference type="GO" id="GO:0016878">
    <property type="term" value="F:acid-thiol ligase activity"/>
    <property type="evidence" value="ECO:0007669"/>
    <property type="project" value="UniProtKB-ARBA"/>
</dbReference>
<dbReference type="PROSITE" id="PS00455">
    <property type="entry name" value="AMP_BINDING"/>
    <property type="match status" value="1"/>
</dbReference>
<feature type="domain" description="AMP-dependent synthetase/ligase" evidence="1">
    <location>
        <begin position="30"/>
        <end position="372"/>
    </location>
</feature>